<reference evidence="9" key="3">
    <citation type="submission" date="2019-03" db="EMBL/GenBank/DDBJ databases">
        <title>Complete genome of Methylacidiphilum kamchatkense Kam1.</title>
        <authorList>
            <person name="Kruse T."/>
            <person name="Murarilal Ratnadevi C."/>
            <person name="Erikstad H.-A."/>
            <person name="Birkeland N.-K."/>
        </authorList>
    </citation>
    <scope>NUCLEOTIDE SEQUENCE [LARGE SCALE GENOMIC DNA]</scope>
    <source>
        <strain evidence="9">kam1</strain>
    </source>
</reference>
<dbReference type="SMART" id="SM01133">
    <property type="entry name" value="DeoC"/>
    <property type="match status" value="1"/>
</dbReference>
<dbReference type="InterPro" id="IPR002915">
    <property type="entry name" value="DeoC/FbaB/LacD_aldolase"/>
</dbReference>
<dbReference type="Pfam" id="PF01791">
    <property type="entry name" value="DeoC"/>
    <property type="match status" value="1"/>
</dbReference>
<dbReference type="PANTHER" id="PTHR47916:SF4">
    <property type="entry name" value="FRUCTOSE-BISPHOSPHATE ALDOLASE CLASS 1"/>
    <property type="match status" value="1"/>
</dbReference>
<dbReference type="GO" id="GO:0016740">
    <property type="term" value="F:transferase activity"/>
    <property type="evidence" value="ECO:0007669"/>
    <property type="project" value="UniProtKB-KW"/>
</dbReference>
<dbReference type="KEGG" id="mkc:kam1_189"/>
<dbReference type="Proteomes" id="UP000315925">
    <property type="component" value="Chromosome"/>
</dbReference>
<reference evidence="7" key="2">
    <citation type="journal article" date="2019" name="BMC Genomics">
        <title>Complete genome sequence analysis of the thermoacidophilic verrucomicrobial methanotroph 'Candidatus Methylacidiphilum kamchatkense' strain Kam1 and comparison with its closest relatives.</title>
        <authorList>
            <person name="Kruse T."/>
            <person name="Ratnadevi C.M."/>
            <person name="Erikstad H.A."/>
            <person name="Birkeland N.K."/>
        </authorList>
    </citation>
    <scope>NUCLEOTIDE SEQUENCE</scope>
    <source>
        <strain evidence="7">Kam1</strain>
    </source>
</reference>
<dbReference type="PANTHER" id="PTHR47916">
    <property type="entry name" value="FRUCTOSE-BISPHOSPHATE ALDOLASE CLASS 1"/>
    <property type="match status" value="1"/>
</dbReference>
<gene>
    <name evidence="6" type="ORF">A946_10935</name>
    <name evidence="7" type="ORF">kam1_189</name>
</gene>
<dbReference type="STRING" id="1202785.A946_10935"/>
<evidence type="ECO:0000313" key="8">
    <source>
        <dbReference type="Proteomes" id="UP000031594"/>
    </source>
</evidence>
<dbReference type="InterPro" id="IPR013785">
    <property type="entry name" value="Aldolase_TIM"/>
</dbReference>
<dbReference type="NCBIfam" id="NF005321">
    <property type="entry name" value="PRK06852.1"/>
    <property type="match status" value="1"/>
</dbReference>
<dbReference type="EMBL" id="JQNX01000010">
    <property type="protein sequence ID" value="KIE57826.1"/>
    <property type="molecule type" value="Genomic_DNA"/>
</dbReference>
<keyword evidence="2 7" id="KW-0456">Lyase</keyword>
<evidence type="ECO:0000256" key="1">
    <source>
        <dbReference type="ARBA" id="ARBA00013068"/>
    </source>
</evidence>
<dbReference type="EMBL" id="CP037899">
    <property type="protein sequence ID" value="QDQ41445.1"/>
    <property type="molecule type" value="Genomic_DNA"/>
</dbReference>
<dbReference type="SUPFAM" id="SSF51569">
    <property type="entry name" value="Aldolase"/>
    <property type="match status" value="1"/>
</dbReference>
<keyword evidence="3" id="KW-0704">Schiff base</keyword>
<evidence type="ECO:0000256" key="3">
    <source>
        <dbReference type="ARBA" id="ARBA00023270"/>
    </source>
</evidence>
<proteinExistence type="inferred from homology"/>
<dbReference type="GO" id="GO:0006096">
    <property type="term" value="P:glycolytic process"/>
    <property type="evidence" value="ECO:0007669"/>
    <property type="project" value="UniProtKB-KW"/>
</dbReference>
<dbReference type="Proteomes" id="UP000031594">
    <property type="component" value="Unassembled WGS sequence"/>
</dbReference>
<keyword evidence="7" id="KW-0808">Transferase</keyword>
<dbReference type="Gene3D" id="3.20.20.70">
    <property type="entry name" value="Aldolase class I"/>
    <property type="match status" value="1"/>
</dbReference>
<dbReference type="GO" id="GO:0004332">
    <property type="term" value="F:fructose-bisphosphate aldolase activity"/>
    <property type="evidence" value="ECO:0007669"/>
    <property type="project" value="UniProtKB-EC"/>
</dbReference>
<evidence type="ECO:0000313" key="9">
    <source>
        <dbReference type="Proteomes" id="UP000315925"/>
    </source>
</evidence>
<feature type="active site" description="Schiff-base intermediate with dihydroxyacetone-P" evidence="5">
    <location>
        <position position="177"/>
    </location>
</feature>
<evidence type="ECO:0000313" key="6">
    <source>
        <dbReference type="EMBL" id="KIE57826.1"/>
    </source>
</evidence>
<evidence type="ECO:0000256" key="4">
    <source>
        <dbReference type="ARBA" id="ARBA00049653"/>
    </source>
</evidence>
<protein>
    <recommendedName>
        <fullName evidence="1">fructose-bisphosphate aldolase</fullName>
        <ecNumber evidence="1">4.1.2.13</ecNumber>
    </recommendedName>
</protein>
<evidence type="ECO:0000313" key="7">
    <source>
        <dbReference type="EMBL" id="QDQ41445.1"/>
    </source>
</evidence>
<evidence type="ECO:0000256" key="5">
    <source>
        <dbReference type="PIRSR" id="PIRSR038992-1"/>
    </source>
</evidence>
<sequence length="305" mass="33275">MISLDEIKVPLDVPQSKRDNYKRIFFEITQGSGRLMLMAGDQKVEHLNDDFYGPGISPEDADPEHLFKIASKARIGAFATQLGLIARYGMDYPHIRYVVKLNSKTHLVKTAQRDPLSLLWLSFEQLDYFLETKSVPIVGVGYTIYPGSEFEAQMLREAAQLVFEAHQRGLIAIIWAYPRGKAVSNETDPHLVAGAAGLGACLGADFVKVNPPSVKEGDPNLALKEAVAAAGRTRVICAGGKETAVKDFLSRLHGQIHIGGTYGNATGRNIHQKPLSEAVAFCNAIAAITFDGVSVEEAFAIYKES</sequence>
<organism evidence="7 9">
    <name type="scientific">Methylacidiphilum kamchatkense Kam1</name>
    <dbReference type="NCBI Taxonomy" id="1202785"/>
    <lineage>
        <taxon>Bacteria</taxon>
        <taxon>Pseudomonadati</taxon>
        <taxon>Verrucomicrobiota</taxon>
        <taxon>Methylacidiphilae</taxon>
        <taxon>Methylacidiphilales</taxon>
        <taxon>Methylacidiphilaceae</taxon>
        <taxon>Methylacidiphilum (ex Ratnadevi et al. 2023)</taxon>
    </lineage>
</organism>
<dbReference type="OrthoDB" id="9769559at2"/>
<name>A0A0C1RSD9_9BACT</name>
<keyword evidence="8" id="KW-1185">Reference proteome</keyword>
<dbReference type="CDD" id="cd00958">
    <property type="entry name" value="DhnA"/>
    <property type="match status" value="1"/>
</dbReference>
<evidence type="ECO:0000256" key="2">
    <source>
        <dbReference type="ARBA" id="ARBA00023239"/>
    </source>
</evidence>
<accession>A0A0C1RSD9</accession>
<dbReference type="AlphaFoldDB" id="A0A0C1RSD9"/>
<comment type="similarity">
    <text evidence="4">Belongs to the DeoC/FbaB aldolase family. FbaB subfamily.</text>
</comment>
<dbReference type="InterPro" id="IPR041720">
    <property type="entry name" value="FbaB-like"/>
</dbReference>
<dbReference type="EC" id="4.1.2.13" evidence="1"/>
<reference evidence="6 8" key="1">
    <citation type="submission" date="2014-08" db="EMBL/GenBank/DDBJ databases">
        <title>Methylacidiphilum kamchatkense strain Kam1 draft genome sequence.</title>
        <authorList>
            <person name="Birkeland N.-K."/>
            <person name="Erikstad H.A."/>
        </authorList>
    </citation>
    <scope>NUCLEOTIDE SEQUENCE [LARGE SCALE GENOMIC DNA]</scope>
    <source>
        <strain evidence="6 8">Kam1</strain>
    </source>
</reference>
<dbReference type="InterPro" id="IPR050456">
    <property type="entry name" value="DeoC/FbaB_aldolase"/>
</dbReference>
<dbReference type="RefSeq" id="WP_039722234.1">
    <property type="nucleotide sequence ID" value="NZ_CP037899.1"/>
</dbReference>
<dbReference type="PIRSF" id="PIRSF038992">
    <property type="entry name" value="Aldolase_Ia"/>
    <property type="match status" value="1"/>
</dbReference>
<feature type="active site" description="Schiff-base intermediate with dihydroxyacetone-P" evidence="5">
    <location>
        <position position="208"/>
    </location>
</feature>